<dbReference type="PANTHER" id="PTHR33414:SF7">
    <property type="entry name" value="PROTEIN PLASTID MOVEMENT IMPAIRED 1-RELATED 1-LIKE"/>
    <property type="match status" value="1"/>
</dbReference>
<name>A0AAE1QRF8_9SOLA</name>
<dbReference type="InterPro" id="IPR039614">
    <property type="entry name" value="PMI1-like"/>
</dbReference>
<feature type="region of interest" description="Disordered" evidence="1">
    <location>
        <begin position="191"/>
        <end position="231"/>
    </location>
</feature>
<evidence type="ECO:0000313" key="2">
    <source>
        <dbReference type="EMBL" id="KAK4337951.1"/>
    </source>
</evidence>
<proteinExistence type="predicted"/>
<gene>
    <name evidence="2" type="ORF">RND71_042438</name>
</gene>
<dbReference type="EMBL" id="JAVYJV010000024">
    <property type="protein sequence ID" value="KAK4337951.1"/>
    <property type="molecule type" value="Genomic_DNA"/>
</dbReference>
<comment type="caution">
    <text evidence="2">The sequence shown here is derived from an EMBL/GenBank/DDBJ whole genome shotgun (WGS) entry which is preliminary data.</text>
</comment>
<dbReference type="AlphaFoldDB" id="A0AAE1QRF8"/>
<feature type="compositionally biased region" description="Polar residues" evidence="1">
    <location>
        <begin position="198"/>
        <end position="210"/>
    </location>
</feature>
<dbReference type="Proteomes" id="UP001291623">
    <property type="component" value="Unassembled WGS sequence"/>
</dbReference>
<protein>
    <submittedName>
        <fullName evidence="2">Uncharacterized protein</fullName>
    </submittedName>
</protein>
<reference evidence="2" key="1">
    <citation type="submission" date="2023-12" db="EMBL/GenBank/DDBJ databases">
        <title>Genome assembly of Anisodus tanguticus.</title>
        <authorList>
            <person name="Wang Y.-J."/>
        </authorList>
    </citation>
    <scope>NUCLEOTIDE SEQUENCE</scope>
    <source>
        <strain evidence="2">KB-2021</strain>
        <tissue evidence="2">Leaf</tissue>
    </source>
</reference>
<organism evidence="2 3">
    <name type="scientific">Anisodus tanguticus</name>
    <dbReference type="NCBI Taxonomy" id="243964"/>
    <lineage>
        <taxon>Eukaryota</taxon>
        <taxon>Viridiplantae</taxon>
        <taxon>Streptophyta</taxon>
        <taxon>Embryophyta</taxon>
        <taxon>Tracheophyta</taxon>
        <taxon>Spermatophyta</taxon>
        <taxon>Magnoliopsida</taxon>
        <taxon>eudicotyledons</taxon>
        <taxon>Gunneridae</taxon>
        <taxon>Pentapetalae</taxon>
        <taxon>asterids</taxon>
        <taxon>lamiids</taxon>
        <taxon>Solanales</taxon>
        <taxon>Solanaceae</taxon>
        <taxon>Solanoideae</taxon>
        <taxon>Hyoscyameae</taxon>
        <taxon>Anisodus</taxon>
    </lineage>
</organism>
<dbReference type="PANTHER" id="PTHR33414">
    <property type="entry name" value="PROTEIN PLASTID MOVEMENT IMPAIRED 1-RELATED 1"/>
    <property type="match status" value="1"/>
</dbReference>
<keyword evidence="3" id="KW-1185">Reference proteome</keyword>
<accession>A0AAE1QRF8</accession>
<sequence>MSDEDGPSNISPKSIGEFLAIEGKKVNFAGSIGLEGIGGLQLLDVKDNGGGGDVDGLSGLSLTLEEWMRLDAGEIDDANELSERTSKLLVAHHATCTDLFCGRSKRRGKSKNCGLLGNNFTVALMVQLHHPLRNYELVVSHSNEDDDDDDEPKPPKRNLLWRYKKKNIPEDEQIPQYKITEVHVAGLKTEQGKKKLWDSSTQQQSGSQEHVSPIKLDSDGRGPQPPREQED</sequence>
<evidence type="ECO:0000256" key="1">
    <source>
        <dbReference type="SAM" id="MobiDB-lite"/>
    </source>
</evidence>
<evidence type="ECO:0000313" key="3">
    <source>
        <dbReference type="Proteomes" id="UP001291623"/>
    </source>
</evidence>
<feature type="region of interest" description="Disordered" evidence="1">
    <location>
        <begin position="141"/>
        <end position="160"/>
    </location>
</feature>